<dbReference type="UniPathway" id="UPA00143"/>
<comment type="caution">
    <text evidence="12">The sequence shown here is derived from an EMBL/GenBank/DDBJ whole genome shotgun (WGS) entry which is preliminary data.</text>
</comment>
<feature type="region of interest" description="Disordered" evidence="10">
    <location>
        <begin position="653"/>
        <end position="673"/>
    </location>
</feature>
<comment type="catalytic activity">
    <reaction evidence="1 9">
        <text>S-ubiquitinyl-[E2 ubiquitin-conjugating enzyme]-L-cysteine + [acceptor protein]-L-lysine = [E2 ubiquitin-conjugating enzyme]-L-cysteine + N(6)-ubiquitinyl-[acceptor protein]-L-lysine.</text>
        <dbReference type="EC" id="2.3.2.27"/>
    </reaction>
</comment>
<feature type="compositionally biased region" description="Polar residues" evidence="10">
    <location>
        <begin position="96"/>
        <end position="111"/>
    </location>
</feature>
<evidence type="ECO:0000256" key="5">
    <source>
        <dbReference type="ARBA" id="ARBA00022723"/>
    </source>
</evidence>
<dbReference type="CDD" id="cd09633">
    <property type="entry name" value="Deltex_C"/>
    <property type="match status" value="1"/>
</dbReference>
<comment type="similarity">
    <text evidence="3 9">Belongs to the Deltex family.</text>
</comment>
<evidence type="ECO:0000256" key="6">
    <source>
        <dbReference type="ARBA" id="ARBA00022771"/>
    </source>
</evidence>
<dbReference type="Pfam" id="PF21717">
    <property type="entry name" value="DTX3L_a-b"/>
    <property type="match status" value="1"/>
</dbReference>
<evidence type="ECO:0000313" key="12">
    <source>
        <dbReference type="EMBL" id="TFK07662.1"/>
    </source>
</evidence>
<organism evidence="12 13">
    <name type="scientific">Platysternon megacephalum</name>
    <name type="common">big-headed turtle</name>
    <dbReference type="NCBI Taxonomy" id="55544"/>
    <lineage>
        <taxon>Eukaryota</taxon>
        <taxon>Metazoa</taxon>
        <taxon>Chordata</taxon>
        <taxon>Craniata</taxon>
        <taxon>Vertebrata</taxon>
        <taxon>Euteleostomi</taxon>
        <taxon>Archelosauria</taxon>
        <taxon>Testudinata</taxon>
        <taxon>Testudines</taxon>
        <taxon>Cryptodira</taxon>
        <taxon>Durocryptodira</taxon>
        <taxon>Testudinoidea</taxon>
        <taxon>Platysternidae</taxon>
        <taxon>Platysternon</taxon>
    </lineage>
</organism>
<keyword evidence="7 9" id="KW-0862">Zinc</keyword>
<feature type="domain" description="RING-type" evidence="11">
    <location>
        <begin position="570"/>
        <end position="609"/>
    </location>
</feature>
<dbReference type="PANTHER" id="PTHR12622">
    <property type="entry name" value="DELTEX-RELATED"/>
    <property type="match status" value="1"/>
</dbReference>
<dbReference type="Pfam" id="PF23222">
    <property type="entry name" value="RRM_PARP14_1"/>
    <property type="match status" value="1"/>
</dbReference>
<dbReference type="Pfam" id="PF18102">
    <property type="entry name" value="DTC"/>
    <property type="match status" value="1"/>
</dbReference>
<dbReference type="InterPro" id="IPR039396">
    <property type="entry name" value="Deltex_C"/>
</dbReference>
<keyword evidence="13" id="KW-1185">Reference proteome</keyword>
<dbReference type="InterPro" id="IPR057051">
    <property type="entry name" value="PARP14_RPM_1"/>
</dbReference>
<protein>
    <recommendedName>
        <fullName evidence="9">E3 ubiquitin-protein ligase</fullName>
        <ecNumber evidence="9">2.3.2.27</ecNumber>
    </recommendedName>
</protein>
<keyword evidence="5 9" id="KW-0479">Metal-binding</keyword>
<keyword evidence="6 8" id="KW-0863">Zinc-finger</keyword>
<dbReference type="Gene3D" id="3.30.70.330">
    <property type="match status" value="1"/>
</dbReference>
<dbReference type="SMART" id="SM00184">
    <property type="entry name" value="RING"/>
    <property type="match status" value="1"/>
</dbReference>
<evidence type="ECO:0000256" key="2">
    <source>
        <dbReference type="ARBA" id="ARBA00004906"/>
    </source>
</evidence>
<feature type="region of interest" description="Disordered" evidence="10">
    <location>
        <begin position="89"/>
        <end position="129"/>
    </location>
</feature>
<dbReference type="InterPro" id="IPR001841">
    <property type="entry name" value="Znf_RING"/>
</dbReference>
<dbReference type="InterPro" id="IPR013083">
    <property type="entry name" value="Znf_RING/FYVE/PHD"/>
</dbReference>
<evidence type="ECO:0000256" key="7">
    <source>
        <dbReference type="ARBA" id="ARBA00022833"/>
    </source>
</evidence>
<evidence type="ECO:0000256" key="10">
    <source>
        <dbReference type="SAM" id="MobiDB-lite"/>
    </source>
</evidence>
<sequence length="798" mass="89553">MAALPAPLLVRVCPAPQPGDKLPLKLESYFQSAKRSGGGECEVEPGPEPGTYLLCFRLEKDKNRVKSREDHALEIDGKSLKIFIQADSEVEDPGESQPTTQSLGRSSTSGFSQLQKKSDKKQLGEKHDASSSARALTEKIFLHVSATLNTNLFTKQQRQQVTTLCPNLKIEKKSSDHGIEKVTGDYADIEKVYHYFDELRIKNDQHTDFSHCERKNDLEDVNENGLDEVNNIEVPSALYEYFNHVYEEQIKELQQHFNIKIKSKEHDKGLTSVSFISVGSSGLVERAQQSFITDFQKGIADLKQEKVSLTNSSQLNETLLKLNTRFRSLLAKIEGNTVILRGPANEILAAKKFLEEKNVNSPLEKPMKITSEAYTYRNGIEVDSVGLKLLETILSKEIEVINQTFDTIMENKGSPQSQRACIIFKPKNKDSDMSVHAYESFINAFQKASAMITEKDLCLKLSGDQKKQLNKYFNKLQLENPGIILKKEEEKLSLRGLPDLLHAAEKHIQSFLYIEGPVKIKGTPLIYGTSCRGATGTSLDADDDRKMNKVPPKEQPRPKVAGGEEAKDECPICMDKIHQKEVLQKCKHEFCKACIQEAMKYKPACPVCNTFYGLIQGNQPEGTMSISKILYPIPGYPQCGTIKIDYQMRDGIQTKNHPNPGKRYSGTSRTAYLPDNKEGREISQLLKRAFDQRLIFTVGQSRTSGANDVITWNDIHHKTSIQLVWSGKASTVNTPMQLFLQIQFYIEPFVTLTVNGTGSVTCQATHLLAVYMEKGTQVATQLISARCKVPSFLQNKQV</sequence>
<keyword evidence="9" id="KW-0963">Cytoplasm</keyword>
<dbReference type="EMBL" id="QXTE01000080">
    <property type="protein sequence ID" value="TFK07662.1"/>
    <property type="molecule type" value="Genomic_DNA"/>
</dbReference>
<feature type="compositionally biased region" description="Basic and acidic residues" evidence="10">
    <location>
        <begin position="116"/>
        <end position="129"/>
    </location>
</feature>
<comment type="subcellular location">
    <subcellularLocation>
        <location evidence="9">Cytoplasm</location>
    </subcellularLocation>
</comment>
<comment type="pathway">
    <text evidence="2 9">Protein modification; protein ubiquitination.</text>
</comment>
<feature type="compositionally biased region" description="Basic and acidic residues" evidence="10">
    <location>
        <begin position="543"/>
        <end position="563"/>
    </location>
</feature>
<dbReference type="OrthoDB" id="527344at2759"/>
<feature type="region of interest" description="Disordered" evidence="10">
    <location>
        <begin position="537"/>
        <end position="563"/>
    </location>
</feature>
<reference evidence="12 13" key="1">
    <citation type="submission" date="2019-04" db="EMBL/GenBank/DDBJ databases">
        <title>Draft genome of the big-headed turtle Platysternon megacephalum.</title>
        <authorList>
            <person name="Gong S."/>
        </authorList>
    </citation>
    <scope>NUCLEOTIDE SEQUENCE [LARGE SCALE GENOMIC DNA]</scope>
    <source>
        <strain evidence="12">DO16091913</strain>
        <tissue evidence="12">Muscle</tissue>
    </source>
</reference>
<evidence type="ECO:0000256" key="9">
    <source>
        <dbReference type="RuleBase" id="RU367105"/>
    </source>
</evidence>
<accession>A0A4D9EKK3</accession>
<keyword evidence="4 9" id="KW-0808">Transferase</keyword>
<dbReference type="InterPro" id="IPR039399">
    <property type="entry name" value="Deltex_C_sf"/>
</dbReference>
<evidence type="ECO:0000256" key="8">
    <source>
        <dbReference type="PROSITE-ProRule" id="PRU00175"/>
    </source>
</evidence>
<proteinExistence type="inferred from homology"/>
<dbReference type="GO" id="GO:0005737">
    <property type="term" value="C:cytoplasm"/>
    <property type="evidence" value="ECO:0007669"/>
    <property type="project" value="UniProtKB-SubCell"/>
</dbReference>
<dbReference type="STRING" id="55544.A0A4D9EKK3"/>
<gene>
    <name evidence="12" type="ORF">DR999_PMT09459</name>
</gene>
<dbReference type="Gene3D" id="3.30.40.10">
    <property type="entry name" value="Zinc/RING finger domain, C3HC4 (zinc finger)"/>
    <property type="match status" value="1"/>
</dbReference>
<dbReference type="Proteomes" id="UP000297703">
    <property type="component" value="Unassembled WGS sequence"/>
</dbReference>
<dbReference type="AlphaFoldDB" id="A0A4D9EKK3"/>
<dbReference type="PROSITE" id="PS50089">
    <property type="entry name" value="ZF_RING_2"/>
    <property type="match status" value="1"/>
</dbReference>
<evidence type="ECO:0000256" key="1">
    <source>
        <dbReference type="ARBA" id="ARBA00000900"/>
    </source>
</evidence>
<dbReference type="InterPro" id="IPR048409">
    <property type="entry name" value="DTX3L_KH-like"/>
</dbReference>
<evidence type="ECO:0000256" key="4">
    <source>
        <dbReference type="ARBA" id="ARBA00022679"/>
    </source>
</evidence>
<name>A0A4D9EKK3_9SAUR</name>
<evidence type="ECO:0000256" key="3">
    <source>
        <dbReference type="ARBA" id="ARBA00009413"/>
    </source>
</evidence>
<dbReference type="EC" id="2.3.2.27" evidence="9"/>
<dbReference type="GO" id="GO:0016567">
    <property type="term" value="P:protein ubiquitination"/>
    <property type="evidence" value="ECO:0007669"/>
    <property type="project" value="UniProtKB-UniRule"/>
</dbReference>
<dbReference type="Pfam" id="PF13923">
    <property type="entry name" value="zf-C3HC4_2"/>
    <property type="match status" value="1"/>
</dbReference>
<reference evidence="12 13" key="2">
    <citation type="submission" date="2019-04" db="EMBL/GenBank/DDBJ databases">
        <title>The genome sequence of big-headed turtle.</title>
        <authorList>
            <person name="Gong S."/>
        </authorList>
    </citation>
    <scope>NUCLEOTIDE SEQUENCE [LARGE SCALE GENOMIC DNA]</scope>
    <source>
        <strain evidence="12">DO16091913</strain>
        <tissue evidence="12">Muscle</tissue>
    </source>
</reference>
<dbReference type="SUPFAM" id="SSF57850">
    <property type="entry name" value="RING/U-box"/>
    <property type="match status" value="1"/>
</dbReference>
<dbReference type="GO" id="GO:0007219">
    <property type="term" value="P:Notch signaling pathway"/>
    <property type="evidence" value="ECO:0007669"/>
    <property type="project" value="InterPro"/>
</dbReference>
<dbReference type="Pfam" id="PF21718">
    <property type="entry name" value="KH_DTX3L"/>
    <property type="match status" value="2"/>
</dbReference>
<dbReference type="Gene3D" id="3.30.390.130">
    <property type="match status" value="1"/>
</dbReference>
<dbReference type="PROSITE" id="PS00518">
    <property type="entry name" value="ZF_RING_1"/>
    <property type="match status" value="1"/>
</dbReference>
<dbReference type="GO" id="GO:0061630">
    <property type="term" value="F:ubiquitin protein ligase activity"/>
    <property type="evidence" value="ECO:0007669"/>
    <property type="project" value="UniProtKB-UniRule"/>
</dbReference>
<dbReference type="InterPro" id="IPR017907">
    <property type="entry name" value="Znf_RING_CS"/>
</dbReference>
<dbReference type="GO" id="GO:0008270">
    <property type="term" value="F:zinc ion binding"/>
    <property type="evidence" value="ECO:0007669"/>
    <property type="project" value="UniProtKB-KW"/>
</dbReference>
<evidence type="ECO:0000313" key="13">
    <source>
        <dbReference type="Proteomes" id="UP000297703"/>
    </source>
</evidence>
<evidence type="ECO:0000259" key="11">
    <source>
        <dbReference type="PROSITE" id="PS50089"/>
    </source>
</evidence>
<dbReference type="InterPro" id="IPR039398">
    <property type="entry name" value="Deltex_fam"/>
</dbReference>
<dbReference type="InterPro" id="IPR012677">
    <property type="entry name" value="Nucleotide-bd_a/b_plait_sf"/>
</dbReference>
<dbReference type="InterPro" id="IPR048418">
    <property type="entry name" value="DTX3L_a/b_dom"/>
</dbReference>